<evidence type="ECO:0000256" key="2">
    <source>
        <dbReference type="ARBA" id="ARBA00022777"/>
    </source>
</evidence>
<feature type="domain" description="HipA-like C-terminal" evidence="3">
    <location>
        <begin position="3"/>
        <end position="59"/>
    </location>
</feature>
<dbReference type="EMBL" id="LJYG01000026">
    <property type="protein sequence ID" value="KRQ16337.1"/>
    <property type="molecule type" value="Genomic_DNA"/>
</dbReference>
<reference evidence="4 5" key="1">
    <citation type="submission" date="2015-09" db="EMBL/GenBank/DDBJ databases">
        <title>Draft Genome Sequence of Bradyrhizobium manausense Strain BR 3351T, a Novel Symbiotic Nitrogen-Fixing Alphaproteobacterium Isolated from Brazilian Amazon Rain Forest.</title>
        <authorList>
            <person name="De Araujo J.L."/>
            <person name="Zilli J.E."/>
        </authorList>
    </citation>
    <scope>NUCLEOTIDE SEQUENCE [LARGE SCALE GENOMIC DNA]</scope>
    <source>
        <strain evidence="4 5">BR3351</strain>
    </source>
</reference>
<dbReference type="Pfam" id="PF07804">
    <property type="entry name" value="HipA_C"/>
    <property type="match status" value="1"/>
</dbReference>
<dbReference type="Proteomes" id="UP000051936">
    <property type="component" value="Unassembled WGS sequence"/>
</dbReference>
<evidence type="ECO:0000259" key="3">
    <source>
        <dbReference type="Pfam" id="PF07804"/>
    </source>
</evidence>
<evidence type="ECO:0000256" key="1">
    <source>
        <dbReference type="ARBA" id="ARBA00022679"/>
    </source>
</evidence>
<gene>
    <name evidence="4" type="ORF">AOQ71_05030</name>
</gene>
<evidence type="ECO:0000313" key="4">
    <source>
        <dbReference type="EMBL" id="KRQ16337.1"/>
    </source>
</evidence>
<organism evidence="4 5">
    <name type="scientific">Bradyrhizobium manausense</name>
    <dbReference type="NCBI Taxonomy" id="989370"/>
    <lineage>
        <taxon>Bacteria</taxon>
        <taxon>Pseudomonadati</taxon>
        <taxon>Pseudomonadota</taxon>
        <taxon>Alphaproteobacteria</taxon>
        <taxon>Hyphomicrobiales</taxon>
        <taxon>Nitrobacteraceae</taxon>
        <taxon>Bradyrhizobium</taxon>
    </lineage>
</organism>
<dbReference type="STRING" id="989370.AOQ71_05030"/>
<dbReference type="GO" id="GO:0016301">
    <property type="term" value="F:kinase activity"/>
    <property type="evidence" value="ECO:0007669"/>
    <property type="project" value="UniProtKB-KW"/>
</dbReference>
<keyword evidence="2" id="KW-0418">Kinase</keyword>
<dbReference type="AlphaFoldDB" id="A0A0R3E2C6"/>
<accession>A0A0R3E2C6</accession>
<comment type="caution">
    <text evidence="4">The sequence shown here is derived from an EMBL/GenBank/DDBJ whole genome shotgun (WGS) entry which is preliminary data.</text>
</comment>
<proteinExistence type="predicted"/>
<sequence length="81" mass="8923">MAMMGAKDGERGSYPEMVDALAQHSAQGKTDAHALYRRAVFNVLISNVEDHLRNHTSYGSERPAGRCLRPMTSIQCQAMSV</sequence>
<keyword evidence="1" id="KW-0808">Transferase</keyword>
<name>A0A0R3E2C6_9BRAD</name>
<evidence type="ECO:0000313" key="5">
    <source>
        <dbReference type="Proteomes" id="UP000051936"/>
    </source>
</evidence>
<keyword evidence="5" id="KW-1185">Reference proteome</keyword>
<protein>
    <recommendedName>
        <fullName evidence="3">HipA-like C-terminal domain-containing protein</fullName>
    </recommendedName>
</protein>
<dbReference type="InterPro" id="IPR012893">
    <property type="entry name" value="HipA-like_C"/>
</dbReference>